<accession>A0ABD3E7F1</accession>
<sequence length="83" mass="8945">MAFPRGFILITVLLAVSFAFNGHEAHAEIDSTLLDNKGHPGEDKYVDVSNSVTRQASTEKKTDSGLDDPNLGSKFICEIFGGC</sequence>
<organism evidence="2 3">
    <name type="scientific">Castilleja foliolosa</name>
    <dbReference type="NCBI Taxonomy" id="1961234"/>
    <lineage>
        <taxon>Eukaryota</taxon>
        <taxon>Viridiplantae</taxon>
        <taxon>Streptophyta</taxon>
        <taxon>Embryophyta</taxon>
        <taxon>Tracheophyta</taxon>
        <taxon>Spermatophyta</taxon>
        <taxon>Magnoliopsida</taxon>
        <taxon>eudicotyledons</taxon>
        <taxon>Gunneridae</taxon>
        <taxon>Pentapetalae</taxon>
        <taxon>asterids</taxon>
        <taxon>lamiids</taxon>
        <taxon>Lamiales</taxon>
        <taxon>Orobanchaceae</taxon>
        <taxon>Pedicularideae</taxon>
        <taxon>Castillejinae</taxon>
        <taxon>Castilleja</taxon>
    </lineage>
</organism>
<reference evidence="3" key="1">
    <citation type="journal article" date="2024" name="IScience">
        <title>Strigolactones Initiate the Formation of Haustorium-like Structures in Castilleja.</title>
        <authorList>
            <person name="Buerger M."/>
            <person name="Peterson D."/>
            <person name="Chory J."/>
        </authorList>
    </citation>
    <scope>NUCLEOTIDE SEQUENCE [LARGE SCALE GENOMIC DNA]</scope>
</reference>
<evidence type="ECO:0000256" key="1">
    <source>
        <dbReference type="SAM" id="SignalP"/>
    </source>
</evidence>
<dbReference type="EMBL" id="JAVIJP010000007">
    <property type="protein sequence ID" value="KAL3650041.1"/>
    <property type="molecule type" value="Genomic_DNA"/>
</dbReference>
<keyword evidence="3" id="KW-1185">Reference proteome</keyword>
<comment type="caution">
    <text evidence="2">The sequence shown here is derived from an EMBL/GenBank/DDBJ whole genome shotgun (WGS) entry which is preliminary data.</text>
</comment>
<name>A0ABD3E7F1_9LAMI</name>
<dbReference type="AlphaFoldDB" id="A0ABD3E7F1"/>
<dbReference type="Proteomes" id="UP001632038">
    <property type="component" value="Unassembled WGS sequence"/>
</dbReference>
<gene>
    <name evidence="2" type="ORF">CASFOL_006444</name>
</gene>
<proteinExistence type="predicted"/>
<feature type="signal peptide" evidence="1">
    <location>
        <begin position="1"/>
        <end position="19"/>
    </location>
</feature>
<evidence type="ECO:0000313" key="2">
    <source>
        <dbReference type="EMBL" id="KAL3650041.1"/>
    </source>
</evidence>
<evidence type="ECO:0000313" key="3">
    <source>
        <dbReference type="Proteomes" id="UP001632038"/>
    </source>
</evidence>
<keyword evidence="1" id="KW-0732">Signal</keyword>
<feature type="chain" id="PRO_5044791506" evidence="1">
    <location>
        <begin position="20"/>
        <end position="83"/>
    </location>
</feature>
<protein>
    <submittedName>
        <fullName evidence="2">Uncharacterized protein</fullName>
    </submittedName>
</protein>